<evidence type="ECO:0000313" key="1">
    <source>
        <dbReference type="EMBL" id="CAF1217767.1"/>
    </source>
</evidence>
<sequence>MPRVTGKGKLYSVTITHVDWSKDQTFYWLDQDECVKRYLVSEEFHDDFLARHHHVFIEYSEDVNLEYVRTCIRCLCDDLSIDVAVCKSVRSWLKYCTKNDFNPVRKAVRIDECSFGVQLCDHVENHYLGRYRNEIVEQRDAVLPNVLCGFTMRFNYWFDSKKGHMYMWRVPGIGKTELADFLMKGEKVWRPSTVNQYMWSGLTEEHEYVWFEDFRLVNYRSEISRLLSLMDGKPVSIQGKYKEDQLIVTKARFLFTSNEQDDVNYPEFSRRVEVLGVDHQMFCCPGGGGCGGGDVTVSNPSGLMREHMNRENISLV</sequence>
<dbReference type="SUPFAM" id="SSF52540">
    <property type="entry name" value="P-loop containing nucleoside triphosphate hydrolases"/>
    <property type="match status" value="1"/>
</dbReference>
<dbReference type="Proteomes" id="UP000681722">
    <property type="component" value="Unassembled WGS sequence"/>
</dbReference>
<comment type="caution">
    <text evidence="1">The sequence shown here is derived from an EMBL/GenBank/DDBJ whole genome shotgun (WGS) entry which is preliminary data.</text>
</comment>
<dbReference type="OrthoDB" id="1696305at2759"/>
<evidence type="ECO:0000313" key="2">
    <source>
        <dbReference type="EMBL" id="CAF3981376.1"/>
    </source>
</evidence>
<gene>
    <name evidence="1" type="ORF">GPM918_LOCUS24535</name>
    <name evidence="2" type="ORF">SRO942_LOCUS24535</name>
</gene>
<organism evidence="1 3">
    <name type="scientific">Didymodactylos carnosus</name>
    <dbReference type="NCBI Taxonomy" id="1234261"/>
    <lineage>
        <taxon>Eukaryota</taxon>
        <taxon>Metazoa</taxon>
        <taxon>Spiralia</taxon>
        <taxon>Gnathifera</taxon>
        <taxon>Rotifera</taxon>
        <taxon>Eurotatoria</taxon>
        <taxon>Bdelloidea</taxon>
        <taxon>Philodinida</taxon>
        <taxon>Philodinidae</taxon>
        <taxon>Didymodactylos</taxon>
    </lineage>
</organism>
<proteinExistence type="predicted"/>
<keyword evidence="3" id="KW-1185">Reference proteome</keyword>
<dbReference type="Proteomes" id="UP000663829">
    <property type="component" value="Unassembled WGS sequence"/>
</dbReference>
<dbReference type="AlphaFoldDB" id="A0A814XMR5"/>
<dbReference type="Gene3D" id="3.40.50.300">
    <property type="entry name" value="P-loop containing nucleotide triphosphate hydrolases"/>
    <property type="match status" value="1"/>
</dbReference>
<protein>
    <submittedName>
        <fullName evidence="1">Uncharacterized protein</fullName>
    </submittedName>
</protein>
<reference evidence="1" key="1">
    <citation type="submission" date="2021-02" db="EMBL/GenBank/DDBJ databases">
        <authorList>
            <person name="Nowell W R."/>
        </authorList>
    </citation>
    <scope>NUCLEOTIDE SEQUENCE</scope>
</reference>
<evidence type="ECO:0000313" key="3">
    <source>
        <dbReference type="Proteomes" id="UP000663829"/>
    </source>
</evidence>
<dbReference type="InterPro" id="IPR027417">
    <property type="entry name" value="P-loop_NTPase"/>
</dbReference>
<dbReference type="EMBL" id="CAJOBC010009185">
    <property type="protein sequence ID" value="CAF3981376.1"/>
    <property type="molecule type" value="Genomic_DNA"/>
</dbReference>
<accession>A0A814XMR5</accession>
<dbReference type="EMBL" id="CAJNOQ010009183">
    <property type="protein sequence ID" value="CAF1217767.1"/>
    <property type="molecule type" value="Genomic_DNA"/>
</dbReference>
<name>A0A814XMR5_9BILA</name>
<dbReference type="Gene3D" id="3.40.1310.20">
    <property type="match status" value="1"/>
</dbReference>